<keyword evidence="1" id="KW-1133">Transmembrane helix</keyword>
<keyword evidence="1" id="KW-0472">Membrane</keyword>
<name>A0A915NHG7_9BILA</name>
<accession>A0A915NHG7</accession>
<proteinExistence type="predicted"/>
<feature type="transmembrane region" description="Helical" evidence="1">
    <location>
        <begin position="53"/>
        <end position="73"/>
    </location>
</feature>
<dbReference type="AlphaFoldDB" id="A0A915NHG7"/>
<evidence type="ECO:0000313" key="3">
    <source>
        <dbReference type="WBParaSite" id="scf7180000418719.g2799"/>
    </source>
</evidence>
<reference evidence="3" key="1">
    <citation type="submission" date="2022-11" db="UniProtKB">
        <authorList>
            <consortium name="WormBaseParasite"/>
        </authorList>
    </citation>
    <scope>IDENTIFICATION</scope>
</reference>
<keyword evidence="2" id="KW-1185">Reference proteome</keyword>
<protein>
    <submittedName>
        <fullName evidence="3">Transmembrane protein 188</fullName>
    </submittedName>
</protein>
<dbReference type="WBParaSite" id="scf7180000418719.g2799">
    <property type="protein sequence ID" value="scf7180000418719.g2799"/>
    <property type="gene ID" value="scf7180000418719.g2799"/>
</dbReference>
<dbReference type="Proteomes" id="UP000887560">
    <property type="component" value="Unplaced"/>
</dbReference>
<organism evidence="2 3">
    <name type="scientific">Meloidogyne floridensis</name>
    <dbReference type="NCBI Taxonomy" id="298350"/>
    <lineage>
        <taxon>Eukaryota</taxon>
        <taxon>Metazoa</taxon>
        <taxon>Ecdysozoa</taxon>
        <taxon>Nematoda</taxon>
        <taxon>Chromadorea</taxon>
        <taxon>Rhabditida</taxon>
        <taxon>Tylenchina</taxon>
        <taxon>Tylenchomorpha</taxon>
        <taxon>Tylenchoidea</taxon>
        <taxon>Meloidogynidae</taxon>
        <taxon>Meloidogyninae</taxon>
        <taxon>Meloidogyne</taxon>
    </lineage>
</organism>
<evidence type="ECO:0000256" key="1">
    <source>
        <dbReference type="SAM" id="Phobius"/>
    </source>
</evidence>
<keyword evidence="1" id="KW-0812">Transmembrane</keyword>
<evidence type="ECO:0000313" key="2">
    <source>
        <dbReference type="Proteomes" id="UP000887560"/>
    </source>
</evidence>
<sequence length="156" mass="18486">MESTSNSDKTTAYNEMCRRIVQANPSTPNKMKRFDKFKANFHFYIRQFTRNPLLVKTLISVATVGLVNGTIYYNYVKTLISVATVGLVNGTIYYNYGPDHPVNHILWFYYKRNDKLNTEQLWKARILSEYQRSFYQNLDRSYYTSERDKKITTVLF</sequence>